<dbReference type="AlphaFoldDB" id="A0A1H2P3X6"/>
<dbReference type="Gene3D" id="2.80.10.50">
    <property type="match status" value="3"/>
</dbReference>
<dbReference type="OrthoDB" id="7032963at2"/>
<dbReference type="Proteomes" id="UP000295254">
    <property type="component" value="Unassembled WGS sequence"/>
</dbReference>
<dbReference type="NCBIfam" id="TIGR02608">
    <property type="entry name" value="delta_60_rpt"/>
    <property type="match status" value="5"/>
</dbReference>
<name>A0A1H2P3X6_PSEVA</name>
<evidence type="ECO:0000256" key="1">
    <source>
        <dbReference type="SAM" id="MobiDB-lite"/>
    </source>
</evidence>
<protein>
    <submittedName>
        <fullName evidence="2">Uncharacterized protein</fullName>
    </submittedName>
</protein>
<evidence type="ECO:0000313" key="3">
    <source>
        <dbReference type="Proteomes" id="UP000295254"/>
    </source>
</evidence>
<evidence type="ECO:0000313" key="2">
    <source>
        <dbReference type="EMBL" id="TDB56716.1"/>
    </source>
</evidence>
<dbReference type="InterPro" id="IPR013431">
    <property type="entry name" value="Delta_60_rpt"/>
</dbReference>
<dbReference type="STRING" id="95300.SAMN05216558_3593"/>
<keyword evidence="3" id="KW-1185">Reference proteome</keyword>
<gene>
    <name evidence="2" type="ORF">EIY72_28390</name>
</gene>
<proteinExistence type="predicted"/>
<comment type="caution">
    <text evidence="2">The sequence shown here is derived from an EMBL/GenBank/DDBJ whole genome shotgun (WGS) entry which is preliminary data.</text>
</comment>
<organism evidence="2 3">
    <name type="scientific">Pseudomonas vancouverensis</name>
    <dbReference type="NCBI Taxonomy" id="95300"/>
    <lineage>
        <taxon>Bacteria</taxon>
        <taxon>Pseudomonadati</taxon>
        <taxon>Pseudomonadota</taxon>
        <taxon>Gammaproteobacteria</taxon>
        <taxon>Pseudomonadales</taxon>
        <taxon>Pseudomonadaceae</taxon>
        <taxon>Pseudomonas</taxon>
    </lineage>
</organism>
<dbReference type="EMBL" id="RRZK01000036">
    <property type="protein sequence ID" value="TDB56716.1"/>
    <property type="molecule type" value="Genomic_DNA"/>
</dbReference>
<accession>A0A1H2P3X6</accession>
<dbReference type="RefSeq" id="WP_093225098.1">
    <property type="nucleotide sequence ID" value="NZ_LT629803.1"/>
</dbReference>
<feature type="region of interest" description="Disordered" evidence="1">
    <location>
        <begin position="1"/>
        <end position="20"/>
    </location>
</feature>
<reference evidence="3" key="1">
    <citation type="journal article" date="2019" name="bioRxiv">
        <title>Bacterially produced spermidine induces plant systemic susceptibility to pathogens.</title>
        <authorList>
            <person name="Melnyk R.A."/>
            <person name="Beskrovnaya P.A."/>
            <person name="Liu Z."/>
            <person name="Song Y."/>
            <person name="Haney C.H."/>
        </authorList>
    </citation>
    <scope>NUCLEOTIDE SEQUENCE [LARGE SCALE GENOMIC DNA]</scope>
    <source>
        <strain evidence="3">Dha-51</strain>
    </source>
</reference>
<dbReference type="Pfam" id="PF17164">
    <property type="entry name" value="DUF5122"/>
    <property type="match status" value="4"/>
</dbReference>
<sequence length="394" mass="41697">MKTQTANLAPRNAGQLDQSFGDAGQIRPNLQYGLVKVIALSDEGALTYATEQEKGFTLYRTHPNGAPDLRFGQEGNTGKWQFVDNEDALPSRLLLQKDDKTLIIGISMSATGISSAALTRFNANGSPDLVFGRVIIPLPHDVGGATETDGCLQADGKILIVLTDMFAVSGRVSLLIRLQSNGELDTSFGHEGYVKVESPDNRIGLRSVVIQGEKIVIGGNESNRLALARYDLQGNLDTQFGINGFAFFAVADGPIRMSQLIAQTDQKLACAGAINEAVGMVMRFTADGHPDEQWNGGFPALTDTGYPTRWMSLIQQPDEKIVAAGFNSAEATLIARFSFDGTPDSSFSGGLVSVGSAGGVAYAVTAQSAARLIVGGNAQNGEGRAGPIVYGLYS</sequence>